<dbReference type="GO" id="GO:0090110">
    <property type="term" value="P:COPII-coated vesicle cargo loading"/>
    <property type="evidence" value="ECO:0007669"/>
    <property type="project" value="TreeGrafter"/>
</dbReference>
<evidence type="ECO:0000259" key="9">
    <source>
        <dbReference type="Pfam" id="PF04810"/>
    </source>
</evidence>
<feature type="compositionally biased region" description="Low complexity" evidence="7">
    <location>
        <begin position="338"/>
        <end position="356"/>
    </location>
</feature>
<dbReference type="InterPro" id="IPR036465">
    <property type="entry name" value="vWFA_dom_sf"/>
</dbReference>
<dbReference type="SUPFAM" id="SSF81995">
    <property type="entry name" value="beta-sandwich domain of Sec23/24"/>
    <property type="match status" value="1"/>
</dbReference>
<evidence type="ECO:0000313" key="14">
    <source>
        <dbReference type="Proteomes" id="UP000801492"/>
    </source>
</evidence>
<dbReference type="GO" id="GO:0030127">
    <property type="term" value="C:COPII vesicle coat"/>
    <property type="evidence" value="ECO:0007669"/>
    <property type="project" value="InterPro"/>
</dbReference>
<evidence type="ECO:0000259" key="12">
    <source>
        <dbReference type="Pfam" id="PF08033"/>
    </source>
</evidence>
<feature type="compositionally biased region" description="Polar residues" evidence="7">
    <location>
        <begin position="25"/>
        <end position="35"/>
    </location>
</feature>
<dbReference type="GO" id="GO:0008270">
    <property type="term" value="F:zinc ion binding"/>
    <property type="evidence" value="ECO:0007669"/>
    <property type="project" value="InterPro"/>
</dbReference>
<dbReference type="Gene3D" id="2.60.40.1670">
    <property type="entry name" value="beta-sandwich domain of Sec23/24"/>
    <property type="match status" value="1"/>
</dbReference>
<dbReference type="GO" id="GO:0070971">
    <property type="term" value="C:endoplasmic reticulum exit site"/>
    <property type="evidence" value="ECO:0007669"/>
    <property type="project" value="TreeGrafter"/>
</dbReference>
<dbReference type="InterPro" id="IPR036174">
    <property type="entry name" value="Znf_Sec23_Sec24_sf"/>
</dbReference>
<dbReference type="InterPro" id="IPR006900">
    <property type="entry name" value="Sec23/24_helical_dom"/>
</dbReference>
<dbReference type="Gene3D" id="3.40.20.10">
    <property type="entry name" value="Severin"/>
    <property type="match status" value="1"/>
</dbReference>
<feature type="compositionally biased region" description="Pro residues" evidence="7">
    <location>
        <begin position="259"/>
        <end position="270"/>
    </location>
</feature>
<feature type="domain" description="Sec23/Sec24 beta-sandwich" evidence="12">
    <location>
        <begin position="788"/>
        <end position="871"/>
    </location>
</feature>
<evidence type="ECO:0000256" key="6">
    <source>
        <dbReference type="ARBA" id="ARBA00023329"/>
    </source>
</evidence>
<dbReference type="InterPro" id="IPR012990">
    <property type="entry name" value="Beta-sandwich_Sec23_24"/>
</dbReference>
<evidence type="ECO:0000313" key="13">
    <source>
        <dbReference type="EMBL" id="KAF2893064.1"/>
    </source>
</evidence>
<dbReference type="AlphaFoldDB" id="A0A8K0CT03"/>
<dbReference type="Proteomes" id="UP000801492">
    <property type="component" value="Unassembled WGS sequence"/>
</dbReference>
<dbReference type="InterPro" id="IPR029006">
    <property type="entry name" value="ADF-H/Gelsolin-like_dom_sf"/>
</dbReference>
<keyword evidence="4" id="KW-0813">Transport</keyword>
<feature type="domain" description="Gelsolin-like" evidence="8">
    <location>
        <begin position="1005"/>
        <end position="1072"/>
    </location>
</feature>
<dbReference type="SUPFAM" id="SSF82754">
    <property type="entry name" value="C-terminal, gelsolin-like domain of Sec23/24"/>
    <property type="match status" value="1"/>
</dbReference>
<name>A0A8K0CT03_IGNLU</name>
<feature type="compositionally biased region" description="Polar residues" evidence="7">
    <location>
        <begin position="104"/>
        <end position="125"/>
    </location>
</feature>
<feature type="compositionally biased region" description="Low complexity" evidence="7">
    <location>
        <begin position="219"/>
        <end position="231"/>
    </location>
</feature>
<evidence type="ECO:0000256" key="2">
    <source>
        <dbReference type="ARBA" id="ARBA00004397"/>
    </source>
</evidence>
<feature type="region of interest" description="Disordered" evidence="7">
    <location>
        <begin position="1"/>
        <end position="371"/>
    </location>
</feature>
<keyword evidence="14" id="KW-1185">Reference proteome</keyword>
<dbReference type="Pfam" id="PF04815">
    <property type="entry name" value="Sec23_helical"/>
    <property type="match status" value="1"/>
</dbReference>
<dbReference type="InterPro" id="IPR006896">
    <property type="entry name" value="Sec23/24_trunk_dom"/>
</dbReference>
<dbReference type="FunFam" id="3.40.50.410:FF:000020">
    <property type="entry name" value="protein transport protein Sec24D isoform X1"/>
    <property type="match status" value="1"/>
</dbReference>
<evidence type="ECO:0000259" key="8">
    <source>
        <dbReference type="Pfam" id="PF00626"/>
    </source>
</evidence>
<dbReference type="Pfam" id="PF00626">
    <property type="entry name" value="Gelsolin"/>
    <property type="match status" value="1"/>
</dbReference>
<evidence type="ECO:0000256" key="4">
    <source>
        <dbReference type="ARBA" id="ARBA00022448"/>
    </source>
</evidence>
<dbReference type="Pfam" id="PF08033">
    <property type="entry name" value="Sec23_BS"/>
    <property type="match status" value="1"/>
</dbReference>
<evidence type="ECO:0000256" key="7">
    <source>
        <dbReference type="SAM" id="MobiDB-lite"/>
    </source>
</evidence>
<proteinExistence type="inferred from homology"/>
<dbReference type="SUPFAM" id="SSF53300">
    <property type="entry name" value="vWA-like"/>
    <property type="match status" value="1"/>
</dbReference>
<dbReference type="Pfam" id="PF04810">
    <property type="entry name" value="zf-Sec23_Sec24"/>
    <property type="match status" value="1"/>
</dbReference>
<comment type="caution">
    <text evidence="13">The sequence shown here is derived from an EMBL/GenBank/DDBJ whole genome shotgun (WGS) entry which is preliminary data.</text>
</comment>
<feature type="compositionally biased region" description="Pro residues" evidence="7">
    <location>
        <begin position="155"/>
        <end position="175"/>
    </location>
</feature>
<comment type="subcellular location">
    <subcellularLocation>
        <location evidence="1">Cytoplasmic vesicle</location>
        <location evidence="1">COPII-coated vesicle membrane</location>
        <topology evidence="1">Peripheral membrane protein</topology>
        <orientation evidence="1">Cytoplasmic side</orientation>
    </subcellularLocation>
    <subcellularLocation>
        <location evidence="2">Endoplasmic reticulum membrane</location>
        <topology evidence="2">Peripheral membrane protein</topology>
        <orientation evidence="2">Cytoplasmic side</orientation>
    </subcellularLocation>
</comment>
<dbReference type="InterPro" id="IPR050550">
    <property type="entry name" value="SEC23_SEC24_subfamily"/>
</dbReference>
<comment type="similarity">
    <text evidence="3">Belongs to the SEC23/SEC24 family. SEC24 subfamily.</text>
</comment>
<protein>
    <recommendedName>
        <fullName evidence="15">Protein transport protein Sec24C</fullName>
    </recommendedName>
</protein>
<dbReference type="InterPro" id="IPR036175">
    <property type="entry name" value="Sec23/24_helical_dom_sf"/>
</dbReference>
<dbReference type="InterPro" id="IPR006895">
    <property type="entry name" value="Znf_Sec23_Sec24"/>
</dbReference>
<feature type="domain" description="Sec23/Sec24 helical" evidence="11">
    <location>
        <begin position="883"/>
        <end position="984"/>
    </location>
</feature>
<dbReference type="PANTHER" id="PTHR13803">
    <property type="entry name" value="SEC24-RELATED PROTEIN"/>
    <property type="match status" value="1"/>
</dbReference>
<evidence type="ECO:0000256" key="5">
    <source>
        <dbReference type="ARBA" id="ARBA00022927"/>
    </source>
</evidence>
<feature type="compositionally biased region" description="Pro residues" evidence="7">
    <location>
        <begin position="78"/>
        <end position="93"/>
    </location>
</feature>
<evidence type="ECO:0000259" key="10">
    <source>
        <dbReference type="Pfam" id="PF04811"/>
    </source>
</evidence>
<feature type="compositionally biased region" description="Pro residues" evidence="7">
    <location>
        <begin position="182"/>
        <end position="204"/>
    </location>
</feature>
<dbReference type="GO" id="GO:0006886">
    <property type="term" value="P:intracellular protein transport"/>
    <property type="evidence" value="ECO:0007669"/>
    <property type="project" value="InterPro"/>
</dbReference>
<dbReference type="Gene3D" id="2.30.30.380">
    <property type="entry name" value="Zn-finger domain of Sec23/24"/>
    <property type="match status" value="1"/>
</dbReference>
<dbReference type="GO" id="GO:0000149">
    <property type="term" value="F:SNARE binding"/>
    <property type="evidence" value="ECO:0007669"/>
    <property type="project" value="TreeGrafter"/>
</dbReference>
<feature type="domain" description="Sec23/Sec24 trunk" evidence="10">
    <location>
        <begin position="539"/>
        <end position="782"/>
    </location>
</feature>
<gene>
    <name evidence="13" type="ORF">ILUMI_13110</name>
</gene>
<reference evidence="13" key="1">
    <citation type="submission" date="2019-08" db="EMBL/GenBank/DDBJ databases">
        <title>The genome of the North American firefly Photinus pyralis.</title>
        <authorList>
            <consortium name="Photinus pyralis genome working group"/>
            <person name="Fallon T.R."/>
            <person name="Sander Lower S.E."/>
            <person name="Weng J.-K."/>
        </authorList>
    </citation>
    <scope>NUCLEOTIDE SEQUENCE</scope>
    <source>
        <strain evidence="13">TRF0915ILg1</strain>
        <tissue evidence="13">Whole body</tissue>
    </source>
</reference>
<dbReference type="Pfam" id="PF04811">
    <property type="entry name" value="Sec23_trunk"/>
    <property type="match status" value="1"/>
</dbReference>
<feature type="compositionally biased region" description="Polar residues" evidence="7">
    <location>
        <begin position="272"/>
        <end position="287"/>
    </location>
</feature>
<feature type="domain" description="Zinc finger Sec23/Sec24-type" evidence="9">
    <location>
        <begin position="462"/>
        <end position="500"/>
    </location>
</feature>
<evidence type="ECO:0000259" key="11">
    <source>
        <dbReference type="Pfam" id="PF04815"/>
    </source>
</evidence>
<sequence>MNPQFIPQQPFAVPPSQGLPPTHRMSPSPSPQGVQNMPPGISKPNYYPNKYGPPPPETSLQNPMHNSELPRSAQAQFGPPPQSQPNLGPPPMSMPNQRPMMPQHHQNGPDSSQFGPPQSQLSHPPSNKPDMMQGPPMNGPPSFKPPNQFGQAPPLNQPPPMGQPAPMNQPPPMNHPPSSMNQPPPMGQVPPMNQPPSMNQPPLVPQQQQNTFGGPPRPNQYQGQPPMGGQFPPRPGMGQPPLPSQPPLMGQPPSQFNAPPLPGQQPPLPGQHPNQFMPNQLDNQMQGLNLGGQRQYPGGPMKSPMNGDGGPHMPPPLGQQNYINGQGKSPMYPPMPGQSPMMSGPGSYPQPSYQQQAQQRRLDPDQMPSPIQVMQDDQRSRSGVFCTNQKGLVPPLVTTKFVVQDQGNASPRYVRSTMYNVPITQDLMKQTSVPFGLVISPMARTVDQEYTPPIVNFGELGPVRCIRCKAYMCPYMQFIDSGRRFQCLFCKAATEVPAEYFQHLDHTGQRMDRYERPELVLGTYEFMATKDYCRNNTFPKPPAVIFVIDVSYNNVKSGLVNLLCAQMKDIIKNLPIDQGMEKSNMKVGFITYNSTVHFYNIKGTLAAPQMMVVGDVQDMFMPLLDGFLCTPEESEAVIDALMQQIPLMFGDTRETETVLLPAILAGLEALKASDCTGKLLVFHSSLPIAEAPGKLKNRDDRKLLGTEKERSVLTPQTNAYNQLGQDCVGAGCCVDLFLFNNAYIDIATIGQVARYTGGEVYKYTYFQADIDGDRFITDVITNISKPIAFDAIMRVRTSTGIRPTDFYGHFFMSNTTDMELAAIDCDKAVAVEIKHDDKLTEEEGVYVQIALLYTSCSGQRRLRIINLSLKTCSQMADLYRSCDLDTLINFFAKQAVYKLLENNPKAVKDNIVSRAAQILANYRKNCASPSSAGQLILPECMKLMPLYVNCLLRSDALSGGSDMTVDDRSFVMQAVMIMDVPNSVTYFYPRLVPLHDIQPDQEPIEVPAPIRCSVEKMVDHGVYLLENGIHMLLWIGLGVNPDFCQQVFGVPSPIQIDVDKVTLPKLDNPLAHAIHSVIDQIRVERHRCMRLTLVRQREKLEPIFKHFLVEDRGLDSSPSYVDFLCHMHKEIRTILS</sequence>
<feature type="compositionally biased region" description="Polar residues" evidence="7">
    <location>
        <begin position="318"/>
        <end position="327"/>
    </location>
</feature>
<dbReference type="PANTHER" id="PTHR13803:SF4">
    <property type="entry name" value="SECRETORY 24CD, ISOFORM C"/>
    <property type="match status" value="1"/>
</dbReference>
<dbReference type="EMBL" id="VTPC01008271">
    <property type="protein sequence ID" value="KAF2893064.1"/>
    <property type="molecule type" value="Genomic_DNA"/>
</dbReference>
<organism evidence="13 14">
    <name type="scientific">Ignelater luminosus</name>
    <name type="common">Cucubano</name>
    <name type="synonym">Pyrophorus luminosus</name>
    <dbReference type="NCBI Taxonomy" id="2038154"/>
    <lineage>
        <taxon>Eukaryota</taxon>
        <taxon>Metazoa</taxon>
        <taxon>Ecdysozoa</taxon>
        <taxon>Arthropoda</taxon>
        <taxon>Hexapoda</taxon>
        <taxon>Insecta</taxon>
        <taxon>Pterygota</taxon>
        <taxon>Neoptera</taxon>
        <taxon>Endopterygota</taxon>
        <taxon>Coleoptera</taxon>
        <taxon>Polyphaga</taxon>
        <taxon>Elateriformia</taxon>
        <taxon>Elateroidea</taxon>
        <taxon>Elateridae</taxon>
        <taxon>Agrypninae</taxon>
        <taxon>Pyrophorini</taxon>
        <taxon>Ignelater</taxon>
    </lineage>
</organism>
<dbReference type="Gene3D" id="1.20.120.730">
    <property type="entry name" value="Sec23/Sec24 helical domain"/>
    <property type="match status" value="1"/>
</dbReference>
<dbReference type="Gene3D" id="3.40.50.410">
    <property type="entry name" value="von Willebrand factor, type A domain"/>
    <property type="match status" value="1"/>
</dbReference>
<dbReference type="InterPro" id="IPR036180">
    <property type="entry name" value="Gelsolin-like_dom_sf"/>
</dbReference>
<dbReference type="CDD" id="cd01479">
    <property type="entry name" value="Sec24-like"/>
    <property type="match status" value="1"/>
</dbReference>
<accession>A0A8K0CT03</accession>
<keyword evidence="5" id="KW-0653">Protein transport</keyword>
<dbReference type="InterPro" id="IPR041742">
    <property type="entry name" value="Sec24-like_trunk_dom"/>
</dbReference>
<evidence type="ECO:0000256" key="3">
    <source>
        <dbReference type="ARBA" id="ARBA00008334"/>
    </source>
</evidence>
<evidence type="ECO:0000256" key="1">
    <source>
        <dbReference type="ARBA" id="ARBA00004299"/>
    </source>
</evidence>
<dbReference type="OrthoDB" id="49016at2759"/>
<dbReference type="SUPFAM" id="SSF82919">
    <property type="entry name" value="Zn-finger domain of Sec23/24"/>
    <property type="match status" value="1"/>
</dbReference>
<dbReference type="InterPro" id="IPR007123">
    <property type="entry name" value="Gelsolin-like_dom"/>
</dbReference>
<dbReference type="GO" id="GO:0005789">
    <property type="term" value="C:endoplasmic reticulum membrane"/>
    <property type="evidence" value="ECO:0007669"/>
    <property type="project" value="UniProtKB-SubCell"/>
</dbReference>
<keyword evidence="6" id="KW-0968">Cytoplasmic vesicle</keyword>
<dbReference type="SUPFAM" id="SSF81811">
    <property type="entry name" value="Helical domain of Sec23/24"/>
    <property type="match status" value="1"/>
</dbReference>
<evidence type="ECO:0008006" key="15">
    <source>
        <dbReference type="Google" id="ProtNLM"/>
    </source>
</evidence>
<feature type="compositionally biased region" description="Pro residues" evidence="7">
    <location>
        <begin position="232"/>
        <end position="250"/>
    </location>
</feature>